<organism evidence="1 2">
    <name type="scientific">Trinickia symbiotica</name>
    <dbReference type="NCBI Taxonomy" id="863227"/>
    <lineage>
        <taxon>Bacteria</taxon>
        <taxon>Pseudomonadati</taxon>
        <taxon>Pseudomonadota</taxon>
        <taxon>Betaproteobacteria</taxon>
        <taxon>Burkholderiales</taxon>
        <taxon>Burkholderiaceae</taxon>
        <taxon>Trinickia</taxon>
    </lineage>
</organism>
<dbReference type="Pfam" id="PF06754">
    <property type="entry name" value="PhnG"/>
    <property type="match status" value="1"/>
</dbReference>
<dbReference type="GO" id="GO:0019634">
    <property type="term" value="P:organic phosphonate metabolic process"/>
    <property type="evidence" value="ECO:0007669"/>
    <property type="project" value="InterPro"/>
</dbReference>
<sequence>MNDPSSDIAPERRRWLAQLARAPRATLEQALESVCEGGLLPPFDWLRAPQTGLAMVRGRIGGTGDPFNVGEATVTRAVLRLKSSESAGVVGVAYQLGRDKRRAQLAALADAMLQSPRWRDAVRERLLAPLAQTLDDERRERAEQTASTRVDFYTMVRGE</sequence>
<dbReference type="NCBIfam" id="TIGR03293">
    <property type="entry name" value="PhnG_redo"/>
    <property type="match status" value="1"/>
</dbReference>
<reference evidence="1 2" key="1">
    <citation type="submission" date="2018-03" db="EMBL/GenBank/DDBJ databases">
        <title>Whole genome analyses suggest that Burkholderia sensu lato contains two further novel genera in the rhizoxinica-symbiotica group Mycetohabitans gen. nov., and Trinickia gen. nov.: implications for the evolution of diazotrophy and nodulation in the Burkholderiaceae.</title>
        <authorList>
            <person name="Estrada De Los Santos P."/>
            <person name="Palmer M."/>
            <person name="Chavez-Ramirez B."/>
            <person name="Steenkamp E.T."/>
            <person name="Hirsch A.M."/>
            <person name="Manyaka P."/>
            <person name="Maluk M."/>
            <person name="Lafos M."/>
            <person name="Crook M."/>
            <person name="Gross E."/>
            <person name="Simon M.F."/>
            <person name="Bueno Dos Reis Junior F."/>
            <person name="Poole P.S."/>
            <person name="Venter S.N."/>
            <person name="James E.K."/>
        </authorList>
    </citation>
    <scope>NUCLEOTIDE SEQUENCE [LARGE SCALE GENOMIC DNA]</scope>
    <source>
        <strain evidence="1 2">JPY-366</strain>
    </source>
</reference>
<dbReference type="EMBL" id="PYUC01000004">
    <property type="protein sequence ID" value="PTB20988.1"/>
    <property type="molecule type" value="Genomic_DNA"/>
</dbReference>
<proteinExistence type="predicted"/>
<evidence type="ECO:0000313" key="1">
    <source>
        <dbReference type="EMBL" id="PTB20988.1"/>
    </source>
</evidence>
<dbReference type="InterPro" id="IPR009609">
    <property type="entry name" value="Phosphonate_metab_PhnG"/>
</dbReference>
<dbReference type="GO" id="GO:0016829">
    <property type="term" value="F:lyase activity"/>
    <property type="evidence" value="ECO:0007669"/>
    <property type="project" value="UniProtKB-KW"/>
</dbReference>
<dbReference type="AlphaFoldDB" id="A0A2T3XWV2"/>
<dbReference type="GO" id="GO:0015716">
    <property type="term" value="P:organic phosphonate transport"/>
    <property type="evidence" value="ECO:0007669"/>
    <property type="project" value="InterPro"/>
</dbReference>
<dbReference type="RefSeq" id="WP_107150400.1">
    <property type="nucleotide sequence ID" value="NZ_PYUC01000004.1"/>
</dbReference>
<name>A0A2T3XWV2_9BURK</name>
<comment type="caution">
    <text evidence="1">The sequence shown here is derived from an EMBL/GenBank/DDBJ whole genome shotgun (WGS) entry which is preliminary data.</text>
</comment>
<dbReference type="Proteomes" id="UP000240638">
    <property type="component" value="Unassembled WGS sequence"/>
</dbReference>
<protein>
    <submittedName>
        <fullName evidence="1">Phosphonate C-P lyase system protein PhnG</fullName>
    </submittedName>
</protein>
<evidence type="ECO:0000313" key="2">
    <source>
        <dbReference type="Proteomes" id="UP000240638"/>
    </source>
</evidence>
<gene>
    <name evidence="1" type="primary">phnG</name>
    <name evidence="1" type="ORF">C9I57_09695</name>
</gene>
<accession>A0A2T3XWV2</accession>
<keyword evidence="1" id="KW-0456">Lyase</keyword>